<proteinExistence type="evidence at transcript level"/>
<sequence length="195" mass="20900">MTPKKAALYRWTFVVIVSLICCEGKLYTWRDNGTSPYLVYDQYFGYKSTTTTTTTTPKPLGPPYNLSLSCIGPGGKPRDDGAPCYVLIAFWPPALAEERCFTDLRVAASPGIFNATDVYQLRTGLPKTIDCATKTGAPTSSTSVLSTKGAVSSRPFSRCAGSGLGGTAATGMTNPLLFFIQVGGKNSFKSFRDDS</sequence>
<organism evidence="1">
    <name type="scientific">Amblyomma cajennense</name>
    <name type="common">Cayenne tick</name>
    <name type="synonym">Acarus cajennensis</name>
    <dbReference type="NCBI Taxonomy" id="34607"/>
    <lineage>
        <taxon>Eukaryota</taxon>
        <taxon>Metazoa</taxon>
        <taxon>Ecdysozoa</taxon>
        <taxon>Arthropoda</taxon>
        <taxon>Chelicerata</taxon>
        <taxon>Arachnida</taxon>
        <taxon>Acari</taxon>
        <taxon>Parasitiformes</taxon>
        <taxon>Ixodida</taxon>
        <taxon>Ixodoidea</taxon>
        <taxon>Ixodidae</taxon>
        <taxon>Amblyomminae</taxon>
        <taxon>Amblyomma</taxon>
    </lineage>
</organism>
<feature type="non-terminal residue" evidence="1">
    <location>
        <position position="195"/>
    </location>
</feature>
<protein>
    <submittedName>
        <fullName evidence="1">Putative secreted mucin</fullName>
    </submittedName>
</protein>
<reference evidence="1" key="1">
    <citation type="submission" date="2014-03" db="EMBL/GenBank/DDBJ databases">
        <title>The sialotranscriptome of Amblyomma triste, Amblyomma parvum and Amblyomma cajennense ticks, uncovered by 454-based RNA-seq.</title>
        <authorList>
            <person name="Garcia G.R."/>
            <person name="Gardinassi L.G."/>
            <person name="Ribeiro J.M."/>
            <person name="Anatriello E."/>
            <person name="Ferreira B.R."/>
            <person name="Moreira H.N."/>
            <person name="Mafra C."/>
            <person name="Olegario M.M."/>
            <person name="Szabo P.J."/>
            <person name="Miranda-Santos I.K."/>
            <person name="Maruyama S.R."/>
        </authorList>
    </citation>
    <scope>NUCLEOTIDE SEQUENCE</scope>
    <source>
        <strain evidence="1">Uberlandia</strain>
        <tissue evidence="1">Salivary glands</tissue>
    </source>
</reference>
<dbReference type="EMBL" id="GBBK01005309">
    <property type="protein sequence ID" value="JAC19173.1"/>
    <property type="molecule type" value="mRNA"/>
</dbReference>
<evidence type="ECO:0000313" key="1">
    <source>
        <dbReference type="EMBL" id="JAC19173.1"/>
    </source>
</evidence>
<dbReference type="AlphaFoldDB" id="A0A023FEB5"/>
<accession>A0A023FEB5</accession>
<name>A0A023FEB5_AMBCJ</name>